<evidence type="ECO:0000256" key="4">
    <source>
        <dbReference type="ARBA" id="ARBA00022771"/>
    </source>
</evidence>
<dbReference type="FunFam" id="3.30.160.60:FF:002783">
    <property type="entry name" value="Zinc finger and SCAN domain containing 4"/>
    <property type="match status" value="1"/>
</dbReference>
<evidence type="ECO:0000256" key="1">
    <source>
        <dbReference type="ARBA" id="ARBA00004123"/>
    </source>
</evidence>
<feature type="non-terminal residue" evidence="10">
    <location>
        <position position="133"/>
    </location>
</feature>
<gene>
    <name evidence="10" type="ORF">MNOR_LOCUS34218</name>
</gene>
<feature type="domain" description="C2H2-type" evidence="9">
    <location>
        <begin position="1"/>
        <end position="21"/>
    </location>
</feature>
<protein>
    <recommendedName>
        <fullName evidence="9">C2H2-type domain-containing protein</fullName>
    </recommendedName>
</protein>
<proteinExistence type="predicted"/>
<dbReference type="SUPFAM" id="SSF57667">
    <property type="entry name" value="beta-beta-alpha zinc fingers"/>
    <property type="match status" value="2"/>
</dbReference>
<keyword evidence="11" id="KW-1185">Reference proteome</keyword>
<feature type="domain" description="C2H2-type" evidence="9">
    <location>
        <begin position="49"/>
        <end position="76"/>
    </location>
</feature>
<evidence type="ECO:0000256" key="6">
    <source>
        <dbReference type="ARBA" id="ARBA00023242"/>
    </source>
</evidence>
<dbReference type="SMART" id="SM00355">
    <property type="entry name" value="ZnF_C2H2"/>
    <property type="match status" value="2"/>
</dbReference>
<dbReference type="GO" id="GO:0008270">
    <property type="term" value="F:zinc ion binding"/>
    <property type="evidence" value="ECO:0007669"/>
    <property type="project" value="UniProtKB-KW"/>
</dbReference>
<dbReference type="Gene3D" id="3.30.160.60">
    <property type="entry name" value="Classic Zinc Finger"/>
    <property type="match status" value="3"/>
</dbReference>
<keyword evidence="3" id="KW-0677">Repeat</keyword>
<feature type="region of interest" description="Disordered" evidence="8">
    <location>
        <begin position="75"/>
        <end position="94"/>
    </location>
</feature>
<dbReference type="GO" id="GO:0000978">
    <property type="term" value="F:RNA polymerase II cis-regulatory region sequence-specific DNA binding"/>
    <property type="evidence" value="ECO:0007669"/>
    <property type="project" value="TreeGrafter"/>
</dbReference>
<evidence type="ECO:0000256" key="2">
    <source>
        <dbReference type="ARBA" id="ARBA00022723"/>
    </source>
</evidence>
<evidence type="ECO:0000256" key="3">
    <source>
        <dbReference type="ARBA" id="ARBA00022737"/>
    </source>
</evidence>
<dbReference type="FunFam" id="3.30.160.60:FF:002402">
    <property type="entry name" value="Zinc finger protein 347"/>
    <property type="match status" value="1"/>
</dbReference>
<dbReference type="InterPro" id="IPR036236">
    <property type="entry name" value="Znf_C2H2_sf"/>
</dbReference>
<evidence type="ECO:0000256" key="8">
    <source>
        <dbReference type="SAM" id="MobiDB-lite"/>
    </source>
</evidence>
<evidence type="ECO:0000313" key="10">
    <source>
        <dbReference type="EMBL" id="CAL4171959.1"/>
    </source>
</evidence>
<keyword evidence="6" id="KW-0539">Nucleus</keyword>
<accession>A0AAV2SA94</accession>
<organism evidence="10 11">
    <name type="scientific">Meganyctiphanes norvegica</name>
    <name type="common">Northern krill</name>
    <name type="synonym">Thysanopoda norvegica</name>
    <dbReference type="NCBI Taxonomy" id="48144"/>
    <lineage>
        <taxon>Eukaryota</taxon>
        <taxon>Metazoa</taxon>
        <taxon>Ecdysozoa</taxon>
        <taxon>Arthropoda</taxon>
        <taxon>Crustacea</taxon>
        <taxon>Multicrustacea</taxon>
        <taxon>Malacostraca</taxon>
        <taxon>Eumalacostraca</taxon>
        <taxon>Eucarida</taxon>
        <taxon>Euphausiacea</taxon>
        <taxon>Euphausiidae</taxon>
        <taxon>Meganyctiphanes</taxon>
    </lineage>
</organism>
<feature type="non-terminal residue" evidence="10">
    <location>
        <position position="1"/>
    </location>
</feature>
<feature type="domain" description="C2H2-type" evidence="9">
    <location>
        <begin position="22"/>
        <end position="49"/>
    </location>
</feature>
<comment type="caution">
    <text evidence="10">The sequence shown here is derived from an EMBL/GenBank/DDBJ whole genome shotgun (WGS) entry which is preliminary data.</text>
</comment>
<keyword evidence="5" id="KW-0862">Zinc</keyword>
<dbReference type="PROSITE" id="PS50157">
    <property type="entry name" value="ZINC_FINGER_C2H2_2"/>
    <property type="match status" value="3"/>
</dbReference>
<dbReference type="GO" id="GO:0005634">
    <property type="term" value="C:nucleus"/>
    <property type="evidence" value="ECO:0007669"/>
    <property type="project" value="UniProtKB-SubCell"/>
</dbReference>
<dbReference type="Proteomes" id="UP001497623">
    <property type="component" value="Unassembled WGS sequence"/>
</dbReference>
<dbReference type="InterPro" id="IPR013087">
    <property type="entry name" value="Znf_C2H2_type"/>
</dbReference>
<comment type="subcellular location">
    <subcellularLocation>
        <location evidence="1">Nucleus</location>
    </subcellularLocation>
</comment>
<dbReference type="PANTHER" id="PTHR23226">
    <property type="entry name" value="ZINC FINGER AND SCAN DOMAIN-CONTAINING"/>
    <property type="match status" value="1"/>
</dbReference>
<dbReference type="AlphaFoldDB" id="A0AAV2SA94"/>
<dbReference type="PANTHER" id="PTHR23226:SF416">
    <property type="entry name" value="FI01424P"/>
    <property type="match status" value="1"/>
</dbReference>
<evidence type="ECO:0000256" key="7">
    <source>
        <dbReference type="PROSITE-ProRule" id="PRU00042"/>
    </source>
</evidence>
<name>A0AAV2SA94_MEGNR</name>
<dbReference type="GO" id="GO:0000981">
    <property type="term" value="F:DNA-binding transcription factor activity, RNA polymerase II-specific"/>
    <property type="evidence" value="ECO:0007669"/>
    <property type="project" value="TreeGrafter"/>
</dbReference>
<dbReference type="EMBL" id="CAXKWB010051932">
    <property type="protein sequence ID" value="CAL4171959.1"/>
    <property type="molecule type" value="Genomic_DNA"/>
</dbReference>
<evidence type="ECO:0000259" key="9">
    <source>
        <dbReference type="PROSITE" id="PS50157"/>
    </source>
</evidence>
<dbReference type="Pfam" id="PF00096">
    <property type="entry name" value="zf-C2H2"/>
    <property type="match status" value="2"/>
</dbReference>
<sequence>KAFTINSNLICHMKTHTGEKPYQCSQCDKTFIQNIHLITHLRTHKENTYQCSDCYQVFSQRSDLVSHMKTHTGEKSNECKVKKAKSSKRTDTGDVNIHIGNIKEEQMFSEKCDTDNFSEPKVKVKEYGADDFS</sequence>
<dbReference type="PROSITE" id="PS00028">
    <property type="entry name" value="ZINC_FINGER_C2H2_1"/>
    <property type="match status" value="1"/>
</dbReference>
<reference evidence="10 11" key="1">
    <citation type="submission" date="2024-05" db="EMBL/GenBank/DDBJ databases">
        <authorList>
            <person name="Wallberg A."/>
        </authorList>
    </citation>
    <scope>NUCLEOTIDE SEQUENCE [LARGE SCALE GENOMIC DNA]</scope>
</reference>
<keyword evidence="2" id="KW-0479">Metal-binding</keyword>
<evidence type="ECO:0000256" key="5">
    <source>
        <dbReference type="ARBA" id="ARBA00022833"/>
    </source>
</evidence>
<keyword evidence="4 7" id="KW-0863">Zinc-finger</keyword>
<dbReference type="FunFam" id="3.30.160.60:FF:000478">
    <property type="entry name" value="Zinc finger protein 133"/>
    <property type="match status" value="1"/>
</dbReference>
<evidence type="ECO:0000313" key="11">
    <source>
        <dbReference type="Proteomes" id="UP001497623"/>
    </source>
</evidence>